<dbReference type="Proteomes" id="UP001595528">
    <property type="component" value="Unassembled WGS sequence"/>
</dbReference>
<accession>A0ABV7KWD0</accession>
<dbReference type="EMBL" id="JBHRTR010000015">
    <property type="protein sequence ID" value="MFC3226595.1"/>
    <property type="molecule type" value="Genomic_DNA"/>
</dbReference>
<keyword evidence="2" id="KW-1185">Reference proteome</keyword>
<comment type="caution">
    <text evidence="1">The sequence shown here is derived from an EMBL/GenBank/DDBJ whole genome shotgun (WGS) entry which is preliminary data.</text>
</comment>
<organism evidence="1 2">
    <name type="scientific">Marinibaculum pumilum</name>
    <dbReference type="NCBI Taxonomy" id="1766165"/>
    <lineage>
        <taxon>Bacteria</taxon>
        <taxon>Pseudomonadati</taxon>
        <taxon>Pseudomonadota</taxon>
        <taxon>Alphaproteobacteria</taxon>
        <taxon>Rhodospirillales</taxon>
        <taxon>Rhodospirillaceae</taxon>
        <taxon>Marinibaculum</taxon>
    </lineage>
</organism>
<evidence type="ECO:0000313" key="1">
    <source>
        <dbReference type="EMBL" id="MFC3226595.1"/>
    </source>
</evidence>
<proteinExistence type="predicted"/>
<dbReference type="RefSeq" id="WP_379898637.1">
    <property type="nucleotide sequence ID" value="NZ_JBHRTR010000015.1"/>
</dbReference>
<protein>
    <submittedName>
        <fullName evidence="1">Uncharacterized protein</fullName>
    </submittedName>
</protein>
<reference evidence="2" key="1">
    <citation type="journal article" date="2019" name="Int. J. Syst. Evol. Microbiol.">
        <title>The Global Catalogue of Microorganisms (GCM) 10K type strain sequencing project: providing services to taxonomists for standard genome sequencing and annotation.</title>
        <authorList>
            <consortium name="The Broad Institute Genomics Platform"/>
            <consortium name="The Broad Institute Genome Sequencing Center for Infectious Disease"/>
            <person name="Wu L."/>
            <person name="Ma J."/>
        </authorList>
    </citation>
    <scope>NUCLEOTIDE SEQUENCE [LARGE SCALE GENOMIC DNA]</scope>
    <source>
        <strain evidence="2">KCTC 42964</strain>
    </source>
</reference>
<sequence length="179" mass="18546">MPITAENTVAQATGKAGDRAGALARVLAVPVLLAVAGTAGTAEAQQVTCPADLQRPVNVTPAMTFQLSAPGRSVDARETTYSLAPRQASVSARGRSHSGVLQVDCTVSVGMQHFMTGTPQPLGGGYRGGIDCTASRDGKSGRRYAPLSFDPAPSASLWTNPNLVLKLCQQAALTLYRAH</sequence>
<evidence type="ECO:0000313" key="2">
    <source>
        <dbReference type="Proteomes" id="UP001595528"/>
    </source>
</evidence>
<gene>
    <name evidence="1" type="ORF">ACFOGJ_05095</name>
</gene>
<name>A0ABV7KWD0_9PROT</name>